<protein>
    <submittedName>
        <fullName evidence="2">Uncharacterized protein</fullName>
    </submittedName>
</protein>
<dbReference type="EMBL" id="KF900939">
    <property type="protein sequence ID" value="AIF12175.1"/>
    <property type="molecule type" value="Genomic_DNA"/>
</dbReference>
<proteinExistence type="predicted"/>
<dbReference type="AlphaFoldDB" id="A0A075HAD0"/>
<organism evidence="2">
    <name type="scientific">uncultured marine thaumarchaeote KM3_54_G11</name>
    <dbReference type="NCBI Taxonomy" id="1456193"/>
    <lineage>
        <taxon>Archaea</taxon>
        <taxon>Nitrososphaerota</taxon>
        <taxon>environmental samples</taxon>
    </lineage>
</organism>
<accession>A0A075HAD0</accession>
<evidence type="ECO:0000256" key="1">
    <source>
        <dbReference type="SAM" id="MobiDB-lite"/>
    </source>
</evidence>
<name>A0A075HAD0_9ARCH</name>
<feature type="compositionally biased region" description="Basic and acidic residues" evidence="1">
    <location>
        <begin position="33"/>
        <end position="50"/>
    </location>
</feature>
<reference evidence="2" key="1">
    <citation type="journal article" date="2014" name="Genome Biol. Evol.">
        <title>Pangenome evidence for extensive interdomain horizontal transfer affecting lineage core and shell genes in uncultured planktonic thaumarchaeota and euryarchaeota.</title>
        <authorList>
            <person name="Deschamps P."/>
            <person name="Zivanovic Y."/>
            <person name="Moreira D."/>
            <person name="Rodriguez-Valera F."/>
            <person name="Lopez-Garcia P."/>
        </authorList>
    </citation>
    <scope>NUCLEOTIDE SEQUENCE</scope>
</reference>
<sequence length="214" mass="24197">MADEIVDTQQGSDTDWEGEYKKLQRKLNRQQNKSKDTTQRMAEIESGQRRTEQLLEAVLEAATSGDENLTAKALSIRQELESQRSSDSTAARFESELNQYLDDNDADWGSDDRLSEARRLLEEVNRTGDISRLSEVKRLTQEALSSSEETGDIDNRIQDAILKDRQDHGRVDTGTSVGGGQRFTRNDVANLDPIKLGVRGMREVLDKVYDQMQS</sequence>
<evidence type="ECO:0000313" key="2">
    <source>
        <dbReference type="EMBL" id="AIF12175.1"/>
    </source>
</evidence>
<feature type="region of interest" description="Disordered" evidence="1">
    <location>
        <begin position="24"/>
        <end position="50"/>
    </location>
</feature>